<dbReference type="OrthoDB" id="514335at2759"/>
<keyword evidence="8" id="KW-1015">Disulfide bond</keyword>
<evidence type="ECO:0000256" key="11">
    <source>
        <dbReference type="ARBA" id="ARBA00040821"/>
    </source>
</evidence>
<keyword evidence="9 14" id="KW-0675">Receptor</keyword>
<evidence type="ECO:0000256" key="3">
    <source>
        <dbReference type="ARBA" id="ARBA00010532"/>
    </source>
</evidence>
<keyword evidence="6 13" id="KW-1133">Transmembrane helix</keyword>
<evidence type="ECO:0000256" key="8">
    <source>
        <dbReference type="ARBA" id="ARBA00023157"/>
    </source>
</evidence>
<dbReference type="AlphaFoldDB" id="A0A1V9XVL0"/>
<evidence type="ECO:0000256" key="13">
    <source>
        <dbReference type="SAM" id="Phobius"/>
    </source>
</evidence>
<evidence type="ECO:0000256" key="12">
    <source>
        <dbReference type="ARBA" id="ARBA00042244"/>
    </source>
</evidence>
<evidence type="ECO:0000313" key="15">
    <source>
        <dbReference type="Proteomes" id="UP000192247"/>
    </source>
</evidence>
<dbReference type="InterPro" id="IPR002159">
    <property type="entry name" value="CD36_fam"/>
</dbReference>
<dbReference type="Proteomes" id="UP000192247">
    <property type="component" value="Unassembled WGS sequence"/>
</dbReference>
<keyword evidence="5 13" id="KW-0812">Transmembrane</keyword>
<evidence type="ECO:0000256" key="5">
    <source>
        <dbReference type="ARBA" id="ARBA00022692"/>
    </source>
</evidence>
<dbReference type="PANTHER" id="PTHR11923">
    <property type="entry name" value="SCAVENGER RECEPTOR CLASS B TYPE-1 SR-B1"/>
    <property type="match status" value="1"/>
</dbReference>
<evidence type="ECO:0000256" key="2">
    <source>
        <dbReference type="ARBA" id="ARBA00004651"/>
    </source>
</evidence>
<evidence type="ECO:0000256" key="6">
    <source>
        <dbReference type="ARBA" id="ARBA00022989"/>
    </source>
</evidence>
<evidence type="ECO:0000256" key="1">
    <source>
        <dbReference type="ARBA" id="ARBA00004189"/>
    </source>
</evidence>
<comment type="similarity">
    <text evidence="3">Belongs to the CD36 family.</text>
</comment>
<dbReference type="PANTHER" id="PTHR11923:SF110">
    <property type="entry name" value="SCAVENGER RECEPTOR CLASS B MEMBER 1"/>
    <property type="match status" value="1"/>
</dbReference>
<feature type="transmembrane region" description="Helical" evidence="13">
    <location>
        <begin position="27"/>
        <end position="51"/>
    </location>
</feature>
<feature type="transmembrane region" description="Helical" evidence="13">
    <location>
        <begin position="479"/>
        <end position="500"/>
    </location>
</feature>
<evidence type="ECO:0000313" key="14">
    <source>
        <dbReference type="EMBL" id="OQR77525.1"/>
    </source>
</evidence>
<dbReference type="PRINTS" id="PR01609">
    <property type="entry name" value="CD36FAMILY"/>
</dbReference>
<keyword evidence="7 13" id="KW-0472">Membrane</keyword>
<dbReference type="Pfam" id="PF01130">
    <property type="entry name" value="CD36"/>
    <property type="match status" value="1"/>
</dbReference>
<dbReference type="GO" id="GO:0005044">
    <property type="term" value="F:scavenger receptor activity"/>
    <property type="evidence" value="ECO:0007669"/>
    <property type="project" value="TreeGrafter"/>
</dbReference>
<evidence type="ECO:0000256" key="4">
    <source>
        <dbReference type="ARBA" id="ARBA00022475"/>
    </source>
</evidence>
<comment type="subcellular location">
    <subcellularLocation>
        <location evidence="2">Cell membrane</location>
        <topology evidence="2">Multi-pass membrane protein</topology>
    </subcellularLocation>
    <subcellularLocation>
        <location evidence="1">Membrane</location>
        <location evidence="1">Caveola</location>
        <topology evidence="1">Multi-pass membrane protein</topology>
    </subcellularLocation>
</comment>
<name>A0A1V9XVL0_9ACAR</name>
<comment type="caution">
    <text evidence="14">The sequence shown here is derived from an EMBL/GenBank/DDBJ whole genome shotgun (WGS) entry which is preliminary data.</text>
</comment>
<keyword evidence="10" id="KW-0325">Glycoprotein</keyword>
<dbReference type="STRING" id="418985.A0A1V9XVL0"/>
<evidence type="ECO:0000256" key="10">
    <source>
        <dbReference type="ARBA" id="ARBA00023180"/>
    </source>
</evidence>
<evidence type="ECO:0000256" key="7">
    <source>
        <dbReference type="ARBA" id="ARBA00023136"/>
    </source>
</evidence>
<dbReference type="GO" id="GO:0005901">
    <property type="term" value="C:caveola"/>
    <property type="evidence" value="ECO:0007669"/>
    <property type="project" value="UniProtKB-SubCell"/>
</dbReference>
<dbReference type="EMBL" id="MNPL01003422">
    <property type="protein sequence ID" value="OQR77525.1"/>
    <property type="molecule type" value="Genomic_DNA"/>
</dbReference>
<gene>
    <name evidence="14" type="ORF">BIW11_07033</name>
</gene>
<keyword evidence="4" id="KW-1003">Cell membrane</keyword>
<sequence length="501" mass="56105">MKLTGGKRRPTALLEYVGMGFTAGRTAGIICVMLGACLVVLGAAVLVNFTATFRFILGKKVVLAPTSQGFPIWRDVSQHLDTRVAWYFFNLTNGKEFLDGKKPVLKEVGPFWFRTTISKKNIHFSDNKTVTFEEHRSFQFDLINSVLPYDTRITMINVPVMTALQKLMGLSRVTRLLADSAILSLIGDQNLLTNYTVAELTYEGQYNKLVAISKIKEGVMEAISALSSEDDKKGKFGFAVDKNETHPAIFNMYTGASGVMDLNRIHSVNNQHVLSIWPTQDMHENNACNIVDGTFGYLRPPMNESNEQKVYIPDMCRAVTLHYEKDVSFHGIRLRRFTLGKENFYNRKQEPKNACYDEQFREPSGVSEVGPCKQGAPVLMSMPHFMYANPKFSKMVEGMNPNVEQHSFIMDHEPTTGMTVSVRGRLQANFRVIPLDMMEGGNIPNALMPLFWQEMYVEAGPGLVAFLHKVTGYPSLAKIALIIVLLIGFIVSIIGAGFLIK</sequence>
<dbReference type="GO" id="GO:0005737">
    <property type="term" value="C:cytoplasm"/>
    <property type="evidence" value="ECO:0007669"/>
    <property type="project" value="TreeGrafter"/>
</dbReference>
<evidence type="ECO:0000256" key="9">
    <source>
        <dbReference type="ARBA" id="ARBA00023170"/>
    </source>
</evidence>
<reference evidence="14 15" key="1">
    <citation type="journal article" date="2017" name="Gigascience">
        <title>Draft genome of the honey bee ectoparasitic mite, Tropilaelaps mercedesae, is shaped by the parasitic life history.</title>
        <authorList>
            <person name="Dong X."/>
            <person name="Armstrong S.D."/>
            <person name="Xia D."/>
            <person name="Makepeace B.L."/>
            <person name="Darby A.C."/>
            <person name="Kadowaki T."/>
        </authorList>
    </citation>
    <scope>NUCLEOTIDE SEQUENCE [LARGE SCALE GENOMIC DNA]</scope>
    <source>
        <strain evidence="14">Wuxi-XJTLU</strain>
    </source>
</reference>
<dbReference type="InParanoid" id="A0A1V9XVL0"/>
<keyword evidence="15" id="KW-1185">Reference proteome</keyword>
<protein>
    <recommendedName>
        <fullName evidence="11">Scavenger receptor class B member 1</fullName>
    </recommendedName>
    <alternativeName>
        <fullName evidence="12">SR-BI</fullName>
    </alternativeName>
</protein>
<proteinExistence type="inferred from homology"/>
<organism evidence="14 15">
    <name type="scientific">Tropilaelaps mercedesae</name>
    <dbReference type="NCBI Taxonomy" id="418985"/>
    <lineage>
        <taxon>Eukaryota</taxon>
        <taxon>Metazoa</taxon>
        <taxon>Ecdysozoa</taxon>
        <taxon>Arthropoda</taxon>
        <taxon>Chelicerata</taxon>
        <taxon>Arachnida</taxon>
        <taxon>Acari</taxon>
        <taxon>Parasitiformes</taxon>
        <taxon>Mesostigmata</taxon>
        <taxon>Gamasina</taxon>
        <taxon>Dermanyssoidea</taxon>
        <taxon>Laelapidae</taxon>
        <taxon>Tropilaelaps</taxon>
    </lineage>
</organism>
<accession>A0A1V9XVL0</accession>